<dbReference type="PANTHER" id="PTHR13072">
    <property type="entry name" value="DYNACTIN 6"/>
    <property type="match status" value="1"/>
</dbReference>
<evidence type="ECO:0000256" key="4">
    <source>
        <dbReference type="ARBA" id="ARBA00022490"/>
    </source>
</evidence>
<dbReference type="GO" id="GO:0005869">
    <property type="term" value="C:dynactin complex"/>
    <property type="evidence" value="ECO:0007669"/>
    <property type="project" value="InterPro"/>
</dbReference>
<keyword evidence="5" id="KW-0206">Cytoskeleton</keyword>
<evidence type="ECO:0000313" key="9">
    <source>
        <dbReference type="Proteomes" id="UP000051952"/>
    </source>
</evidence>
<dbReference type="Gene3D" id="2.160.10.10">
    <property type="entry name" value="Hexapeptide repeat proteins"/>
    <property type="match status" value="1"/>
</dbReference>
<gene>
    <name evidence="8" type="ORF">BSAL_57130</name>
</gene>
<evidence type="ECO:0000256" key="3">
    <source>
        <dbReference type="ARBA" id="ARBA00016573"/>
    </source>
</evidence>
<dbReference type="OMA" id="EMRCIIE"/>
<name>A0A0S4INJ9_BODSA</name>
<keyword evidence="9" id="KW-1185">Reference proteome</keyword>
<dbReference type="InterPro" id="IPR011004">
    <property type="entry name" value="Trimer_LpxA-like_sf"/>
</dbReference>
<dbReference type="AlphaFoldDB" id="A0A0S4INJ9"/>
<dbReference type="GO" id="GO:0070840">
    <property type="term" value="F:dynein complex binding"/>
    <property type="evidence" value="ECO:0007669"/>
    <property type="project" value="TreeGrafter"/>
</dbReference>
<dbReference type="VEuPathDB" id="TriTrypDB:BSAL_57130"/>
<dbReference type="Proteomes" id="UP000051952">
    <property type="component" value="Unassembled WGS sequence"/>
</dbReference>
<proteinExistence type="inferred from homology"/>
<evidence type="ECO:0000256" key="7">
    <source>
        <dbReference type="SAM" id="MobiDB-lite"/>
    </source>
</evidence>
<dbReference type="EMBL" id="CYKH01000208">
    <property type="protein sequence ID" value="CUE89168.1"/>
    <property type="molecule type" value="Genomic_DNA"/>
</dbReference>
<keyword evidence="4" id="KW-0963">Cytoplasm</keyword>
<sequence>MPVETVQPIAPSQGGGGGAKNRQQHAISKDANVIAGPNKHEITLGQGCVLHPFATIDATNGPIHIGDYCIIEEGAELVVPPPLDATPHKMIVGSHNRFGPRCRVESALIGSGNIFCAKSSTGMMSIIGDHCILAAMARITHDVTLPTETRVLASGLWVPRTGEVDQQAEREECLRLSRYFRSSTFS</sequence>
<evidence type="ECO:0000256" key="2">
    <source>
        <dbReference type="ARBA" id="ARBA00007719"/>
    </source>
</evidence>
<evidence type="ECO:0000256" key="5">
    <source>
        <dbReference type="ARBA" id="ARBA00023212"/>
    </source>
</evidence>
<comment type="similarity">
    <text evidence="2">Belongs to the dynactin subunits 5/6 family. Dynactin subunit 6 subfamily.</text>
</comment>
<dbReference type="GO" id="GO:0007052">
    <property type="term" value="P:mitotic spindle organization"/>
    <property type="evidence" value="ECO:0007669"/>
    <property type="project" value="TreeGrafter"/>
</dbReference>
<dbReference type="PANTHER" id="PTHR13072:SF0">
    <property type="entry name" value="DYNACTIN SUBUNIT 6"/>
    <property type="match status" value="1"/>
</dbReference>
<organism evidence="8 9">
    <name type="scientific">Bodo saltans</name>
    <name type="common">Flagellated protozoan</name>
    <dbReference type="NCBI Taxonomy" id="75058"/>
    <lineage>
        <taxon>Eukaryota</taxon>
        <taxon>Discoba</taxon>
        <taxon>Euglenozoa</taxon>
        <taxon>Kinetoplastea</taxon>
        <taxon>Metakinetoplastina</taxon>
        <taxon>Eubodonida</taxon>
        <taxon>Bodonidae</taxon>
        <taxon>Bodo</taxon>
    </lineage>
</organism>
<evidence type="ECO:0000256" key="6">
    <source>
        <dbReference type="ARBA" id="ARBA00034687"/>
    </source>
</evidence>
<dbReference type="OrthoDB" id="2355at2759"/>
<dbReference type="SUPFAM" id="SSF51161">
    <property type="entry name" value="Trimeric LpxA-like enzymes"/>
    <property type="match status" value="1"/>
</dbReference>
<comment type="function">
    <text evidence="6">Part of the dynactin complex that activates the molecular motor dynein for ultra-processive transport along microtubules.</text>
</comment>
<evidence type="ECO:0000256" key="1">
    <source>
        <dbReference type="ARBA" id="ARBA00004245"/>
    </source>
</evidence>
<feature type="region of interest" description="Disordered" evidence="7">
    <location>
        <begin position="1"/>
        <end position="24"/>
    </location>
</feature>
<reference evidence="9" key="1">
    <citation type="submission" date="2015-09" db="EMBL/GenBank/DDBJ databases">
        <authorList>
            <consortium name="Pathogen Informatics"/>
        </authorList>
    </citation>
    <scope>NUCLEOTIDE SEQUENCE [LARGE SCALE GENOMIC DNA]</scope>
    <source>
        <strain evidence="9">Lake Konstanz</strain>
    </source>
</reference>
<protein>
    <recommendedName>
        <fullName evidence="3">Dynactin subunit 6</fullName>
    </recommendedName>
</protein>
<comment type="subcellular location">
    <subcellularLocation>
        <location evidence="1">Cytoplasm</location>
        <location evidence="1">Cytoskeleton</location>
    </subcellularLocation>
</comment>
<evidence type="ECO:0000313" key="8">
    <source>
        <dbReference type="EMBL" id="CUE89168.1"/>
    </source>
</evidence>
<accession>A0A0S4INJ9</accession>
<dbReference type="InterPro" id="IPR027777">
    <property type="entry name" value="DCTN6"/>
</dbReference>